<reference evidence="3" key="1">
    <citation type="journal article" date="2017" name="Nat. Ecol. Evol.">
        <title>Genome expansion and lineage-specific genetic innovations in the forest pathogenic fungi Armillaria.</title>
        <authorList>
            <person name="Sipos G."/>
            <person name="Prasanna A.N."/>
            <person name="Walter M.C."/>
            <person name="O'Connor E."/>
            <person name="Balint B."/>
            <person name="Krizsan K."/>
            <person name="Kiss B."/>
            <person name="Hess J."/>
            <person name="Varga T."/>
            <person name="Slot J."/>
            <person name="Riley R."/>
            <person name="Boka B."/>
            <person name="Rigling D."/>
            <person name="Barry K."/>
            <person name="Lee J."/>
            <person name="Mihaltcheva S."/>
            <person name="LaButti K."/>
            <person name="Lipzen A."/>
            <person name="Waldron R."/>
            <person name="Moloney N.M."/>
            <person name="Sperisen C."/>
            <person name="Kredics L."/>
            <person name="Vagvoelgyi C."/>
            <person name="Patrignani A."/>
            <person name="Fitzpatrick D."/>
            <person name="Nagy I."/>
            <person name="Doyle S."/>
            <person name="Anderson J.B."/>
            <person name="Grigoriev I.V."/>
            <person name="Gueldener U."/>
            <person name="Muensterkoetter M."/>
            <person name="Nagy L.G."/>
        </authorList>
    </citation>
    <scope>NUCLEOTIDE SEQUENCE [LARGE SCALE GENOMIC DNA]</scope>
    <source>
        <strain evidence="3">Ar21-2</strain>
    </source>
</reference>
<dbReference type="AlphaFoldDB" id="A0A2H3CY54"/>
<evidence type="ECO:0000313" key="2">
    <source>
        <dbReference type="EMBL" id="PBK87961.1"/>
    </source>
</evidence>
<dbReference type="EMBL" id="KZ293675">
    <property type="protein sequence ID" value="PBK87961.1"/>
    <property type="molecule type" value="Genomic_DNA"/>
</dbReference>
<evidence type="ECO:0000313" key="3">
    <source>
        <dbReference type="Proteomes" id="UP000217790"/>
    </source>
</evidence>
<name>A0A2H3CY54_ARMGA</name>
<gene>
    <name evidence="2" type="ORF">ARMGADRAFT_1065689</name>
</gene>
<dbReference type="Proteomes" id="UP000217790">
    <property type="component" value="Unassembled WGS sequence"/>
</dbReference>
<accession>A0A2H3CY54</accession>
<sequence>MGANRLSDHNAQRPGLEEISFLLCDSFWASKNVGESPSARQEAFLTGTILSDNVSTLDDGDGDAEYEGRNEKSRHDDGRKQGCQGWLLTIAINSSSSISPKKCELGASVENSLQQMDLGLVVEIFCHETYMGAERWYQVRFSSSSTAGT</sequence>
<feature type="compositionally biased region" description="Basic and acidic residues" evidence="1">
    <location>
        <begin position="66"/>
        <end position="80"/>
    </location>
</feature>
<evidence type="ECO:0000256" key="1">
    <source>
        <dbReference type="SAM" id="MobiDB-lite"/>
    </source>
</evidence>
<feature type="region of interest" description="Disordered" evidence="1">
    <location>
        <begin position="56"/>
        <end position="81"/>
    </location>
</feature>
<protein>
    <submittedName>
        <fullName evidence="2">Uncharacterized protein</fullName>
    </submittedName>
</protein>
<organism evidence="2 3">
    <name type="scientific">Armillaria gallica</name>
    <name type="common">Bulbous honey fungus</name>
    <name type="synonym">Armillaria bulbosa</name>
    <dbReference type="NCBI Taxonomy" id="47427"/>
    <lineage>
        <taxon>Eukaryota</taxon>
        <taxon>Fungi</taxon>
        <taxon>Dikarya</taxon>
        <taxon>Basidiomycota</taxon>
        <taxon>Agaricomycotina</taxon>
        <taxon>Agaricomycetes</taxon>
        <taxon>Agaricomycetidae</taxon>
        <taxon>Agaricales</taxon>
        <taxon>Marasmiineae</taxon>
        <taxon>Physalacriaceae</taxon>
        <taxon>Armillaria</taxon>
    </lineage>
</organism>
<keyword evidence="3" id="KW-1185">Reference proteome</keyword>
<dbReference type="InParanoid" id="A0A2H3CY54"/>
<proteinExistence type="predicted"/>